<gene>
    <name evidence="16" type="primary">cheA</name>
    <name evidence="16" type="ORF">KOR42_14950</name>
</gene>
<evidence type="ECO:0000256" key="6">
    <source>
        <dbReference type="ARBA" id="ARBA00022679"/>
    </source>
</evidence>
<dbReference type="SUPFAM" id="SSF50341">
    <property type="entry name" value="CheW-like"/>
    <property type="match status" value="1"/>
</dbReference>
<dbReference type="FunFam" id="3.30.565.10:FF:000016">
    <property type="entry name" value="Chemotaxis protein CheA, putative"/>
    <property type="match status" value="1"/>
</dbReference>
<dbReference type="SMART" id="SM00260">
    <property type="entry name" value="CheW"/>
    <property type="match status" value="1"/>
</dbReference>
<dbReference type="Pfam" id="PF02518">
    <property type="entry name" value="HATPase_c"/>
    <property type="match status" value="1"/>
</dbReference>
<evidence type="ECO:0000256" key="4">
    <source>
        <dbReference type="ARBA" id="ARBA00022500"/>
    </source>
</evidence>
<dbReference type="SMART" id="SM00448">
    <property type="entry name" value="REC"/>
    <property type="match status" value="1"/>
</dbReference>
<evidence type="ECO:0000256" key="2">
    <source>
        <dbReference type="ARBA" id="ARBA00012438"/>
    </source>
</evidence>
<dbReference type="SUPFAM" id="SSF52172">
    <property type="entry name" value="CheY-like"/>
    <property type="match status" value="1"/>
</dbReference>
<evidence type="ECO:0000256" key="12">
    <source>
        <dbReference type="SAM" id="MobiDB-lite"/>
    </source>
</evidence>
<evidence type="ECO:0000256" key="11">
    <source>
        <dbReference type="PROSITE-ProRule" id="PRU00169"/>
    </source>
</evidence>
<keyword evidence="6 16" id="KW-0808">Transferase</keyword>
<dbReference type="InterPro" id="IPR001789">
    <property type="entry name" value="Sig_transdc_resp-reg_receiver"/>
</dbReference>
<feature type="domain" description="Histidine kinase" evidence="13">
    <location>
        <begin position="375"/>
        <end position="655"/>
    </location>
</feature>
<dbReference type="InterPro" id="IPR036061">
    <property type="entry name" value="CheW-like_dom_sf"/>
</dbReference>
<evidence type="ECO:0000259" key="14">
    <source>
        <dbReference type="PROSITE" id="PS50110"/>
    </source>
</evidence>
<dbReference type="InterPro" id="IPR004358">
    <property type="entry name" value="Sig_transdc_His_kin-like_C"/>
</dbReference>
<evidence type="ECO:0000256" key="1">
    <source>
        <dbReference type="ARBA" id="ARBA00000085"/>
    </source>
</evidence>
<evidence type="ECO:0000256" key="3">
    <source>
        <dbReference type="ARBA" id="ARBA00021495"/>
    </source>
</evidence>
<dbReference type="InterPro" id="IPR036641">
    <property type="entry name" value="HPT_dom_sf"/>
</dbReference>
<dbReference type="OrthoDB" id="9803176at2"/>
<evidence type="ECO:0000256" key="10">
    <source>
        <dbReference type="PROSITE-ProRule" id="PRU00110"/>
    </source>
</evidence>
<feature type="region of interest" description="Disordered" evidence="12">
    <location>
        <begin position="174"/>
        <end position="206"/>
    </location>
</feature>
<dbReference type="PROSITE" id="PS50110">
    <property type="entry name" value="RESPONSE_REGULATORY"/>
    <property type="match status" value="1"/>
</dbReference>
<dbReference type="GO" id="GO:0000155">
    <property type="term" value="F:phosphorelay sensor kinase activity"/>
    <property type="evidence" value="ECO:0007669"/>
    <property type="project" value="InterPro"/>
</dbReference>
<dbReference type="GO" id="GO:0005737">
    <property type="term" value="C:cytoplasm"/>
    <property type="evidence" value="ECO:0007669"/>
    <property type="project" value="InterPro"/>
</dbReference>
<evidence type="ECO:0000256" key="9">
    <source>
        <dbReference type="ARBA" id="ARBA00035100"/>
    </source>
</evidence>
<dbReference type="Proteomes" id="UP000317243">
    <property type="component" value="Unassembled WGS sequence"/>
</dbReference>
<dbReference type="SUPFAM" id="SSF55874">
    <property type="entry name" value="ATPase domain of HSP90 chaperone/DNA topoisomerase II/histidine kinase"/>
    <property type="match status" value="1"/>
</dbReference>
<reference evidence="16 17" key="1">
    <citation type="submission" date="2019-02" db="EMBL/GenBank/DDBJ databases">
        <title>Deep-cultivation of Planctomycetes and their phenomic and genomic characterization uncovers novel biology.</title>
        <authorList>
            <person name="Wiegand S."/>
            <person name="Jogler M."/>
            <person name="Boedeker C."/>
            <person name="Pinto D."/>
            <person name="Vollmers J."/>
            <person name="Rivas-Marin E."/>
            <person name="Kohn T."/>
            <person name="Peeters S.H."/>
            <person name="Heuer A."/>
            <person name="Rast P."/>
            <person name="Oberbeckmann S."/>
            <person name="Bunk B."/>
            <person name="Jeske O."/>
            <person name="Meyerdierks A."/>
            <person name="Storesund J.E."/>
            <person name="Kallscheuer N."/>
            <person name="Luecker S."/>
            <person name="Lage O.M."/>
            <person name="Pohl T."/>
            <person name="Merkel B.J."/>
            <person name="Hornburger P."/>
            <person name="Mueller R.-W."/>
            <person name="Bruemmer F."/>
            <person name="Labrenz M."/>
            <person name="Spormann A.M."/>
            <person name="Op Den Camp H."/>
            <person name="Overmann J."/>
            <person name="Amann R."/>
            <person name="Jetten M.S.M."/>
            <person name="Mascher T."/>
            <person name="Medema M.H."/>
            <person name="Devos D.P."/>
            <person name="Kaster A.-K."/>
            <person name="Ovreas L."/>
            <person name="Rohde M."/>
            <person name="Galperin M.Y."/>
            <person name="Jogler C."/>
        </authorList>
    </citation>
    <scope>NUCLEOTIDE SEQUENCE [LARGE SCALE GENOMIC DNA]</scope>
    <source>
        <strain evidence="16 17">KOR42</strain>
    </source>
</reference>
<evidence type="ECO:0000313" key="16">
    <source>
        <dbReference type="EMBL" id="TWT58124.1"/>
    </source>
</evidence>
<feature type="domain" description="Response regulatory" evidence="14">
    <location>
        <begin position="824"/>
        <end position="940"/>
    </location>
</feature>
<feature type="region of interest" description="Disordered" evidence="12">
    <location>
        <begin position="309"/>
        <end position="338"/>
    </location>
</feature>
<comment type="function">
    <text evidence="9">Involved in the transmission of sensory signals from the chemoreceptors to the flagellar motors. CheA is autophosphorylated; it can transfer its phosphate group to either CheB or CheY.</text>
</comment>
<feature type="compositionally biased region" description="Polar residues" evidence="12">
    <location>
        <begin position="326"/>
        <end position="335"/>
    </location>
</feature>
<evidence type="ECO:0000259" key="15">
    <source>
        <dbReference type="PROSITE" id="PS50894"/>
    </source>
</evidence>
<dbReference type="InterPro" id="IPR002545">
    <property type="entry name" value="CheW-lke_dom"/>
</dbReference>
<comment type="catalytic activity">
    <reaction evidence="1">
        <text>ATP + protein L-histidine = ADP + protein N-phospho-L-histidine.</text>
        <dbReference type="EC" id="2.7.13.3"/>
    </reaction>
</comment>
<keyword evidence="17" id="KW-1185">Reference proteome</keyword>
<protein>
    <recommendedName>
        <fullName evidence="3">Chemotaxis protein CheA</fullName>
        <ecNumber evidence="2">2.7.13.3</ecNumber>
    </recommendedName>
</protein>
<dbReference type="InterPro" id="IPR036890">
    <property type="entry name" value="HATPase_C_sf"/>
</dbReference>
<evidence type="ECO:0000256" key="8">
    <source>
        <dbReference type="ARBA" id="ARBA00022777"/>
    </source>
</evidence>
<feature type="domain" description="HPt" evidence="15">
    <location>
        <begin position="207"/>
        <end position="308"/>
    </location>
</feature>
<dbReference type="InterPro" id="IPR008207">
    <property type="entry name" value="Sig_transdc_His_kin_Hpt_dom"/>
</dbReference>
<dbReference type="PANTHER" id="PTHR43395">
    <property type="entry name" value="SENSOR HISTIDINE KINASE CHEA"/>
    <property type="match status" value="1"/>
</dbReference>
<dbReference type="SMART" id="SM00387">
    <property type="entry name" value="HATPase_c"/>
    <property type="match status" value="1"/>
</dbReference>
<name>A0A5C5X5C0_9PLAN</name>
<dbReference type="GO" id="GO:0006935">
    <property type="term" value="P:chemotaxis"/>
    <property type="evidence" value="ECO:0007669"/>
    <property type="project" value="UniProtKB-KW"/>
</dbReference>
<dbReference type="Gene3D" id="1.20.120.160">
    <property type="entry name" value="HPT domain"/>
    <property type="match status" value="1"/>
</dbReference>
<evidence type="ECO:0000313" key="17">
    <source>
        <dbReference type="Proteomes" id="UP000317243"/>
    </source>
</evidence>
<sequence>MIDSGSQESDFDKSSDRQKLETLRDRCVGLATTAADAGADEIAVVASTLTDLVSIAQTSADFDDESSPAKSISEYCQNTLPHLESALAAFPSTDDVVSAILDDIEATWGEYLDLLSEHERFRTSADAEWGGASASSWDASSSIDEDIEDDSDDPKFEQIDVSAILTSLDQLPKEIPDEAPKPAPPQHLFSDQKPSEANSAPPQIENETIDDPELLTAYVDDAQNCLASMENCLLELDNAEDSIAPLQQFCRELHTLKGASATVGLSGLASYLHGLENDVEAMTREGASVNTDLLLEGVDSVRRQLEQLLTGQESTPDPEDKRPVQNAPQLDSGFSASPEGVVRLETSRLDRLMDLLAELVMLRNRRDTYVNSLQELHHEVNSCATRIRVIDTLSLMQQQKRETGLTTSSTGHGRSLQSQLQDLNSLLSEISKDVGEIGRTMSQICDPLAQDNFLISHLIGRFRSEMLELRRQPVASLFRRLQRVAREASKFEQKPVELILHGEGTRAERSLQDRLYEPLMHMVRNAICHGIESDSDRQKLGKPATGKIHLKAWSDATSLYIEVRDDGRGLSEEKLEKKGREMGLIRVGEQASRQELWKLILQPGFSTKQEVNQISGRGVGMDVVASQIREMRGRLDIDSVSGQFTSIRMQIPLRSTIEHAMVVKVGERLFALPMHSIAGTEAEESEVSDSNLVSLQFLLGLDGVPGVNPRVVTLRQQAKEQGLSGGGTSADSNLSILVDAVVGVEEVVVRSLPPMLANHDCFSGVTLSGQAEMVMVLDVPRLVEYGLTSREAYAEFAENNTPEAHKRRRLAEVRKHGLNSQNLKILVVDDSLSVRRSLVKKLHSHGFETIEASDGIQAMNLLRTSDCVGIVSDVDMPRMNGIDFLAEVRRLNRYVDLPFVVVTSRQDEESVSSLEALGANRIFTKPVSDSMVKMIVRTIREHNRNHSLVTS</sequence>
<dbReference type="InterPro" id="IPR005467">
    <property type="entry name" value="His_kinase_dom"/>
</dbReference>
<dbReference type="SMART" id="SM01231">
    <property type="entry name" value="H-kinase_dim"/>
    <property type="match status" value="1"/>
</dbReference>
<dbReference type="EC" id="2.7.13.3" evidence="2"/>
<dbReference type="PANTHER" id="PTHR43395:SF10">
    <property type="entry name" value="CHEMOTAXIS PROTEIN CHEA"/>
    <property type="match status" value="1"/>
</dbReference>
<dbReference type="Gene3D" id="2.30.30.40">
    <property type="entry name" value="SH3 Domains"/>
    <property type="match status" value="1"/>
</dbReference>
<dbReference type="Gene3D" id="3.40.50.2300">
    <property type="match status" value="1"/>
</dbReference>
<keyword evidence="7" id="KW-0547">Nucleotide-binding</keyword>
<dbReference type="SUPFAM" id="SSF47226">
    <property type="entry name" value="Histidine-containing phosphotransfer domain, HPT domain"/>
    <property type="match status" value="1"/>
</dbReference>
<evidence type="ECO:0000256" key="5">
    <source>
        <dbReference type="ARBA" id="ARBA00022553"/>
    </source>
</evidence>
<keyword evidence="5 11" id="KW-0597">Phosphoprotein</keyword>
<evidence type="ECO:0000259" key="13">
    <source>
        <dbReference type="PROSITE" id="PS50109"/>
    </source>
</evidence>
<dbReference type="Pfam" id="PF00072">
    <property type="entry name" value="Response_reg"/>
    <property type="match status" value="1"/>
</dbReference>
<dbReference type="EMBL" id="SIHI01000001">
    <property type="protein sequence ID" value="TWT58124.1"/>
    <property type="molecule type" value="Genomic_DNA"/>
</dbReference>
<dbReference type="Pfam" id="PF01584">
    <property type="entry name" value="CheW"/>
    <property type="match status" value="1"/>
</dbReference>
<keyword evidence="4" id="KW-0145">Chemotaxis</keyword>
<comment type="caution">
    <text evidence="16">The sequence shown here is derived from an EMBL/GenBank/DDBJ whole genome shotgun (WGS) entry which is preliminary data.</text>
</comment>
<keyword evidence="8" id="KW-0418">Kinase</keyword>
<dbReference type="RefSeq" id="WP_146508294.1">
    <property type="nucleotide sequence ID" value="NZ_SIHI01000001.1"/>
</dbReference>
<dbReference type="PRINTS" id="PR00344">
    <property type="entry name" value="BCTRLSENSOR"/>
</dbReference>
<dbReference type="PROSITE" id="PS50894">
    <property type="entry name" value="HPT"/>
    <property type="match status" value="1"/>
</dbReference>
<dbReference type="InterPro" id="IPR011006">
    <property type="entry name" value="CheY-like_superfamily"/>
</dbReference>
<feature type="modified residue" description="Phosphohistidine" evidence="10">
    <location>
        <position position="254"/>
    </location>
</feature>
<feature type="compositionally biased region" description="Acidic residues" evidence="12">
    <location>
        <begin position="143"/>
        <end position="152"/>
    </location>
</feature>
<dbReference type="CDD" id="cd00088">
    <property type="entry name" value="HPT"/>
    <property type="match status" value="1"/>
</dbReference>
<feature type="region of interest" description="Disordered" evidence="12">
    <location>
        <begin position="125"/>
        <end position="153"/>
    </location>
</feature>
<feature type="modified residue" description="4-aspartylphosphate" evidence="11">
    <location>
        <position position="873"/>
    </location>
</feature>
<dbReference type="Gene3D" id="3.30.565.10">
    <property type="entry name" value="Histidine kinase-like ATPase, C-terminal domain"/>
    <property type="match status" value="1"/>
</dbReference>
<proteinExistence type="predicted"/>
<dbReference type="InterPro" id="IPR003594">
    <property type="entry name" value="HATPase_dom"/>
</dbReference>
<accession>A0A5C5X5C0</accession>
<evidence type="ECO:0000256" key="7">
    <source>
        <dbReference type="ARBA" id="ARBA00022741"/>
    </source>
</evidence>
<dbReference type="InterPro" id="IPR004105">
    <property type="entry name" value="CheA-like_dim"/>
</dbReference>
<dbReference type="AlphaFoldDB" id="A0A5C5X5C0"/>
<dbReference type="PROSITE" id="PS50109">
    <property type="entry name" value="HIS_KIN"/>
    <property type="match status" value="1"/>
</dbReference>
<organism evidence="16 17">
    <name type="scientific">Thalassoglobus neptunius</name>
    <dbReference type="NCBI Taxonomy" id="1938619"/>
    <lineage>
        <taxon>Bacteria</taxon>
        <taxon>Pseudomonadati</taxon>
        <taxon>Planctomycetota</taxon>
        <taxon>Planctomycetia</taxon>
        <taxon>Planctomycetales</taxon>
        <taxon>Planctomycetaceae</taxon>
        <taxon>Thalassoglobus</taxon>
    </lineage>
</organism>
<dbReference type="Pfam" id="PF01627">
    <property type="entry name" value="Hpt"/>
    <property type="match status" value="1"/>
</dbReference>
<feature type="compositionally biased region" description="Low complexity" evidence="12">
    <location>
        <begin position="126"/>
        <end position="142"/>
    </location>
</feature>
<dbReference type="InterPro" id="IPR051315">
    <property type="entry name" value="Bact_Chemotaxis_CheA"/>
</dbReference>